<proteinExistence type="predicted"/>
<keyword evidence="1" id="KW-0328">Glycosyltransferase</keyword>
<evidence type="ECO:0000313" key="6">
    <source>
        <dbReference type="Proteomes" id="UP000184335"/>
    </source>
</evidence>
<gene>
    <name evidence="5" type="ORF">SAMN05443429_10776</name>
</gene>
<dbReference type="PANTHER" id="PTHR12526">
    <property type="entry name" value="GLYCOSYLTRANSFERASE"/>
    <property type="match status" value="1"/>
</dbReference>
<protein>
    <submittedName>
        <fullName evidence="5">Glycosyltransferase involved in cell wall bisynthesis</fullName>
    </submittedName>
</protein>
<dbReference type="Pfam" id="PF00534">
    <property type="entry name" value="Glycos_transf_1"/>
    <property type="match status" value="1"/>
</dbReference>
<keyword evidence="2 5" id="KW-0808">Transferase</keyword>
<dbReference type="OrthoDB" id="9813214at2"/>
<feature type="domain" description="Glycosyl transferase family 1" evidence="3">
    <location>
        <begin position="181"/>
        <end position="342"/>
    </location>
</feature>
<feature type="domain" description="Glycosyltransferase subfamily 4-like N-terminal" evidence="4">
    <location>
        <begin position="17"/>
        <end position="170"/>
    </location>
</feature>
<dbReference type="InterPro" id="IPR001296">
    <property type="entry name" value="Glyco_trans_1"/>
</dbReference>
<keyword evidence="6" id="KW-1185">Reference proteome</keyword>
<evidence type="ECO:0000259" key="3">
    <source>
        <dbReference type="Pfam" id="PF00534"/>
    </source>
</evidence>
<dbReference type="SUPFAM" id="SSF53756">
    <property type="entry name" value="UDP-Glycosyltransferase/glycogen phosphorylase"/>
    <property type="match status" value="1"/>
</dbReference>
<dbReference type="GO" id="GO:0016757">
    <property type="term" value="F:glycosyltransferase activity"/>
    <property type="evidence" value="ECO:0007669"/>
    <property type="project" value="UniProtKB-KW"/>
</dbReference>
<dbReference type="STRING" id="1118202.SAMN05443429_10776"/>
<dbReference type="PANTHER" id="PTHR12526:SF629">
    <property type="entry name" value="TEICHURONIC ACID BIOSYNTHESIS GLYCOSYLTRANSFERASE TUAH-RELATED"/>
    <property type="match status" value="1"/>
</dbReference>
<evidence type="ECO:0000256" key="2">
    <source>
        <dbReference type="ARBA" id="ARBA00022679"/>
    </source>
</evidence>
<dbReference type="AlphaFoldDB" id="A0A1M6FNJ5"/>
<evidence type="ECO:0000313" key="5">
    <source>
        <dbReference type="EMBL" id="SHI99179.1"/>
    </source>
</evidence>
<accession>A0A1M6FNJ5</accession>
<name>A0A1M6FNJ5_9FLAO</name>
<dbReference type="EMBL" id="FQYI01000007">
    <property type="protein sequence ID" value="SHI99179.1"/>
    <property type="molecule type" value="Genomic_DNA"/>
</dbReference>
<reference evidence="5 6" key="1">
    <citation type="submission" date="2016-11" db="EMBL/GenBank/DDBJ databases">
        <authorList>
            <person name="Jaros S."/>
            <person name="Januszkiewicz K."/>
            <person name="Wedrychowicz H."/>
        </authorList>
    </citation>
    <scope>NUCLEOTIDE SEQUENCE [LARGE SCALE GENOMIC DNA]</scope>
    <source>
        <strain evidence="5 6">DSM 25479</strain>
    </source>
</reference>
<dbReference type="Pfam" id="PF13439">
    <property type="entry name" value="Glyco_transf_4"/>
    <property type="match status" value="1"/>
</dbReference>
<dbReference type="RefSeq" id="WP_073179982.1">
    <property type="nucleotide sequence ID" value="NZ_FQYI01000007.1"/>
</dbReference>
<dbReference type="Gene3D" id="3.40.50.2000">
    <property type="entry name" value="Glycogen Phosphorylase B"/>
    <property type="match status" value="2"/>
</dbReference>
<dbReference type="Proteomes" id="UP000184335">
    <property type="component" value="Unassembled WGS sequence"/>
</dbReference>
<sequence>MRVIVSVFNNLVTDQRVEKVCRTLHEAGHEIILIGNDWAGAPPLERSYKILRIRIKSKKLKFAYAEFNMKLFREIVRFKSPGCVLLANDLDTLPANDLASKLFKIPLVFDSHEIFTEQPSVQGRFSQKVWRFLEKAIVPGLNYMMTESASYAGWFRAKYGISPVVVRNIPRRIPGRIDFIENSPKIIIWQGALNESRGLFQAISAMKYLDNAILKIAGVGNLRADYEKHTRAEGLQAKVEFLGRLSPEKLRKFTKIADAGLAVEENNGLSYYYSLPNKVPDYIQSLVPAVLINFPEIKKIFDRYKIGEMIDNHNPETIAAALKTILENGREFYADALREAAREYCWEMEEEKILELFRKAEMLSNA</sequence>
<evidence type="ECO:0000256" key="1">
    <source>
        <dbReference type="ARBA" id="ARBA00022676"/>
    </source>
</evidence>
<evidence type="ECO:0000259" key="4">
    <source>
        <dbReference type="Pfam" id="PF13439"/>
    </source>
</evidence>
<dbReference type="InterPro" id="IPR028098">
    <property type="entry name" value="Glyco_trans_4-like_N"/>
</dbReference>
<organism evidence="5 6">
    <name type="scientific">Cruoricaptor ignavus</name>
    <dbReference type="NCBI Taxonomy" id="1118202"/>
    <lineage>
        <taxon>Bacteria</taxon>
        <taxon>Pseudomonadati</taxon>
        <taxon>Bacteroidota</taxon>
        <taxon>Flavobacteriia</taxon>
        <taxon>Flavobacteriales</taxon>
        <taxon>Weeksellaceae</taxon>
        <taxon>Cruoricaptor</taxon>
    </lineage>
</organism>